<comment type="similarity">
    <text evidence="1">Belongs to the bacterial solute-binding protein 3 family.</text>
</comment>
<organism evidence="5 6">
    <name type="scientific">Litorilituus sediminis</name>
    <dbReference type="NCBI Taxonomy" id="718192"/>
    <lineage>
        <taxon>Bacteria</taxon>
        <taxon>Pseudomonadati</taxon>
        <taxon>Pseudomonadota</taxon>
        <taxon>Gammaproteobacteria</taxon>
        <taxon>Alteromonadales</taxon>
        <taxon>Colwelliaceae</taxon>
        <taxon>Litorilituus</taxon>
    </lineage>
</organism>
<feature type="signal peptide" evidence="3">
    <location>
        <begin position="1"/>
        <end position="34"/>
    </location>
</feature>
<dbReference type="EMBL" id="CP034759">
    <property type="protein sequence ID" value="QBG36032.1"/>
    <property type="molecule type" value="Genomic_DNA"/>
</dbReference>
<accession>A0A4P6P8Z1</accession>
<keyword evidence="2 3" id="KW-0732">Signal</keyword>
<dbReference type="OrthoDB" id="370676at2"/>
<evidence type="ECO:0000313" key="6">
    <source>
        <dbReference type="Proteomes" id="UP000290244"/>
    </source>
</evidence>
<dbReference type="PANTHER" id="PTHR35936">
    <property type="entry name" value="MEMBRANE-BOUND LYTIC MUREIN TRANSGLYCOSYLASE F"/>
    <property type="match status" value="1"/>
</dbReference>
<gene>
    <name evidence="5" type="ORF">EMK97_10095</name>
</gene>
<protein>
    <submittedName>
        <fullName evidence="5">Transporter substrate-binding domain-containing protein</fullName>
    </submittedName>
</protein>
<reference evidence="5 6" key="1">
    <citation type="submission" date="2018-12" db="EMBL/GenBank/DDBJ databases">
        <title>Complete genome of Litorilituus sediminis.</title>
        <authorList>
            <person name="Liu A."/>
            <person name="Rong J."/>
        </authorList>
    </citation>
    <scope>NUCLEOTIDE SEQUENCE [LARGE SCALE GENOMIC DNA]</scope>
    <source>
        <strain evidence="5 6">JCM 17549</strain>
    </source>
</reference>
<dbReference type="Gene3D" id="3.40.190.10">
    <property type="entry name" value="Periplasmic binding protein-like II"/>
    <property type="match status" value="2"/>
</dbReference>
<evidence type="ECO:0000256" key="3">
    <source>
        <dbReference type="SAM" id="SignalP"/>
    </source>
</evidence>
<feature type="domain" description="Solute-binding protein family 3/N-terminal" evidence="4">
    <location>
        <begin position="38"/>
        <end position="262"/>
    </location>
</feature>
<evidence type="ECO:0000256" key="1">
    <source>
        <dbReference type="ARBA" id="ARBA00010333"/>
    </source>
</evidence>
<evidence type="ECO:0000259" key="4">
    <source>
        <dbReference type="SMART" id="SM00062"/>
    </source>
</evidence>
<feature type="chain" id="PRO_5020184256" evidence="3">
    <location>
        <begin position="35"/>
        <end position="262"/>
    </location>
</feature>
<dbReference type="PANTHER" id="PTHR35936:SF25">
    <property type="entry name" value="ABC TRANSPORTER SUBSTRATE-BINDING PROTEIN"/>
    <property type="match status" value="1"/>
</dbReference>
<dbReference type="KEGG" id="lsd:EMK97_10095"/>
<keyword evidence="6" id="KW-1185">Reference proteome</keyword>
<dbReference type="SUPFAM" id="SSF53850">
    <property type="entry name" value="Periplasmic binding protein-like II"/>
    <property type="match status" value="1"/>
</dbReference>
<dbReference type="InterPro" id="IPR001638">
    <property type="entry name" value="Solute-binding_3/MltF_N"/>
</dbReference>
<name>A0A4P6P8Z1_9GAMM</name>
<evidence type="ECO:0000313" key="5">
    <source>
        <dbReference type="EMBL" id="QBG36032.1"/>
    </source>
</evidence>
<evidence type="ECO:0000256" key="2">
    <source>
        <dbReference type="ARBA" id="ARBA00022729"/>
    </source>
</evidence>
<dbReference type="Proteomes" id="UP000290244">
    <property type="component" value="Chromosome"/>
</dbReference>
<proteinExistence type="inferred from homology"/>
<sequence length="262" mass="30391">MRMSFIQSYCISHTMKRLFALILFYFSSTSTAIAAEEEIKVAVFLEPPFVDYIDNQWQGENIDMIKLLSQRVQLTPKFIRCPFARCLTMVKKGQADLIMGVMKSKERAEYLTFIEPPYLLQHKPLRFFTLANNNITINNIDDLTPLIVGTIRGASYHHEFDNNHSMKKVAITSREQLVKMLLKGHIDTFIEREESIKPLLSTQDYQQKLALANYLYDDPVGSYIAISKKTSIQRYAKPLAQQLHKMISSGEFQQIRAHYQLR</sequence>
<dbReference type="AlphaFoldDB" id="A0A4P6P8Z1"/>
<dbReference type="SMART" id="SM00062">
    <property type="entry name" value="PBPb"/>
    <property type="match status" value="1"/>
</dbReference>
<dbReference type="Pfam" id="PF00497">
    <property type="entry name" value="SBP_bac_3"/>
    <property type="match status" value="1"/>
</dbReference>